<dbReference type="InterPro" id="IPR013783">
    <property type="entry name" value="Ig-like_fold"/>
</dbReference>
<dbReference type="PROSITE" id="PS50109">
    <property type="entry name" value="HIS_KIN"/>
    <property type="match status" value="1"/>
</dbReference>
<dbReference type="SMART" id="SM00388">
    <property type="entry name" value="HisKA"/>
    <property type="match status" value="1"/>
</dbReference>
<evidence type="ECO:0000259" key="6">
    <source>
        <dbReference type="PROSITE" id="PS50109"/>
    </source>
</evidence>
<dbReference type="InterPro" id="IPR036890">
    <property type="entry name" value="HATPase_C_sf"/>
</dbReference>
<dbReference type="InterPro" id="IPR003594">
    <property type="entry name" value="HATPase_dom"/>
</dbReference>
<organism evidence="7 8">
    <name type="scientific">Lacibacter sediminis</name>
    <dbReference type="NCBI Taxonomy" id="2760713"/>
    <lineage>
        <taxon>Bacteria</taxon>
        <taxon>Pseudomonadati</taxon>
        <taxon>Bacteroidota</taxon>
        <taxon>Chitinophagia</taxon>
        <taxon>Chitinophagales</taxon>
        <taxon>Chitinophagaceae</taxon>
        <taxon>Lacibacter</taxon>
    </lineage>
</organism>
<dbReference type="SUPFAM" id="SSF47384">
    <property type="entry name" value="Homodimeric domain of signal transducing histidine kinase"/>
    <property type="match status" value="1"/>
</dbReference>
<accession>A0A7G5XGF4</accession>
<feature type="chain" id="PRO_5028876000" description="histidine kinase" evidence="5">
    <location>
        <begin position="21"/>
        <end position="1118"/>
    </location>
</feature>
<sequence>MRKFLLPFLLLVVIAQITTAQLPQFNLQVDEKTQHFGQANALIQDQQGYIWFSSFTKGLIRYDGKTFKTFRHDPENSNTPASNFIISMALDPSGKIWLSPVGSGLDRFDPVTNSFTHFRHNKADPKSIISDTVFSVMIDHTGKPWLGTNKGLETFDAKSNSFIQIPIIAQEKSAKISASVFIVYEDKKGIIWFSSGDPINNVTKNGGLIRLDPATGKQTFYKADPLNPNALINSFIVAIFEDSKGNFWVGTSGNGLHTLNRETGKFTRHLFDPAQPGKLSSPIKNDTTDAITFISEDNAGKIWIGSYANGINWYDPKDQHTYHFGIPQSKKNISTFEKDTITGFKENGALRILIAADSTTWITGVAGNIYTVSYGKKSIPYYPNTKAVNAFYLEPNGKILWFGTESGLVRKDLAANTLQYLTHDPKNSNSINHNSVVAVQPDENGKLYIAAHAGGLDLFDPETGKFTHVKPLNAGPGNTLDSLHCIFIENKQYLWLGGEHGLARVDRSTNQFKVYRFNDEDKKGISGNTVYSITKDKNNHLWFANFGGVDKFISDSNYFKHYLNGYIVKAVLTDAKGIVWAGTDVGLFQYDEVKDQFVPFNSPSFPAGIESILNILEDDQQTLWITTANAILKINANRERVQLFNADYGIFSSNWNWLNNYKASDGRLFIGGHNGYYMFNPQEINVSSPAPVLNFTQLSIGGKEIFPGEDGILKNPIWKTEVINLAYNQNSFSIDFIALNYNSSEAIKYSYQLENFDNGWNNLLTEHKASFFNVPPGRFTLRVRAINSEGSVTEKTITIIVSPPWWKTWWAYGLYALLFILLGYFIYKYQKYYIVKRERERTQQKELAQAREIEKAYTELKATQAQLIQSEKMASLGELTAGIAHEIQNPLNFVNNFSEVNKELLTEMKEEMEKGNLDDAKAIADDVISNEEKIIQHGKRADSIVKGMLQHSRSSSGQKEPTDINALADEYLRLAYHGLRAKDKLFNATLKTNYDESIGNINIIPQDMGRVILNLITNAFYVVDEKKKSGVQDYEPTVSVSTKKNNGRIEIKVSDNGNGIPQKVLDKIFQPFFTTKPTGQGTGLGLSLSYDIVKAHGGELKVETREGQGTTFSIILPI</sequence>
<dbReference type="PANTHER" id="PTHR43547">
    <property type="entry name" value="TWO-COMPONENT HISTIDINE KINASE"/>
    <property type="match status" value="1"/>
</dbReference>
<dbReference type="Pfam" id="PF07494">
    <property type="entry name" value="Reg_prop"/>
    <property type="match status" value="2"/>
</dbReference>
<dbReference type="InterPro" id="IPR011123">
    <property type="entry name" value="Y_Y_Y"/>
</dbReference>
<dbReference type="KEGG" id="lacs:H4075_21280"/>
<feature type="signal peptide" evidence="5">
    <location>
        <begin position="1"/>
        <end position="20"/>
    </location>
</feature>
<dbReference type="Gene3D" id="2.60.40.10">
    <property type="entry name" value="Immunoglobulins"/>
    <property type="match status" value="1"/>
</dbReference>
<dbReference type="CDD" id="cd00082">
    <property type="entry name" value="HisKA"/>
    <property type="match status" value="1"/>
</dbReference>
<dbReference type="SMART" id="SM00387">
    <property type="entry name" value="HATPase_c"/>
    <property type="match status" value="1"/>
</dbReference>
<comment type="catalytic activity">
    <reaction evidence="1">
        <text>ATP + protein L-histidine = ADP + protein N-phospho-L-histidine.</text>
        <dbReference type="EC" id="2.7.13.3"/>
    </reaction>
</comment>
<dbReference type="SUPFAM" id="SSF55874">
    <property type="entry name" value="ATPase domain of HSP90 chaperone/DNA topoisomerase II/histidine kinase"/>
    <property type="match status" value="1"/>
</dbReference>
<keyword evidence="5" id="KW-0732">Signal</keyword>
<evidence type="ECO:0000313" key="8">
    <source>
        <dbReference type="Proteomes" id="UP000515344"/>
    </source>
</evidence>
<dbReference type="InterPro" id="IPR004358">
    <property type="entry name" value="Sig_transdc_His_kin-like_C"/>
</dbReference>
<dbReference type="InterPro" id="IPR011043">
    <property type="entry name" value="Gal_Oxase/kelch_b-propeller"/>
</dbReference>
<dbReference type="SUPFAM" id="SSF50998">
    <property type="entry name" value="Quinoprotein alcohol dehydrogenase-like"/>
    <property type="match status" value="1"/>
</dbReference>
<dbReference type="EMBL" id="CP060007">
    <property type="protein sequence ID" value="QNA44557.1"/>
    <property type="molecule type" value="Genomic_DNA"/>
</dbReference>
<dbReference type="InterPro" id="IPR036097">
    <property type="entry name" value="HisK_dim/P_sf"/>
</dbReference>
<keyword evidence="4" id="KW-0472">Membrane</keyword>
<dbReference type="Gene3D" id="1.10.287.130">
    <property type="match status" value="1"/>
</dbReference>
<dbReference type="InterPro" id="IPR011110">
    <property type="entry name" value="Reg_prop"/>
</dbReference>
<dbReference type="Pfam" id="PF02518">
    <property type="entry name" value="HATPase_c"/>
    <property type="match status" value="1"/>
</dbReference>
<evidence type="ECO:0000256" key="2">
    <source>
        <dbReference type="ARBA" id="ARBA00012438"/>
    </source>
</evidence>
<dbReference type="Proteomes" id="UP000515344">
    <property type="component" value="Chromosome"/>
</dbReference>
<proteinExistence type="predicted"/>
<gene>
    <name evidence="7" type="ORF">H4075_21280</name>
</gene>
<protein>
    <recommendedName>
        <fullName evidence="2">histidine kinase</fullName>
        <ecNumber evidence="2">2.7.13.3</ecNumber>
    </recommendedName>
</protein>
<dbReference type="CDD" id="cd00146">
    <property type="entry name" value="PKD"/>
    <property type="match status" value="1"/>
</dbReference>
<keyword evidence="4" id="KW-0812">Transmembrane</keyword>
<dbReference type="Pfam" id="PF07495">
    <property type="entry name" value="Y_Y_Y"/>
    <property type="match status" value="1"/>
</dbReference>
<keyword evidence="3" id="KW-0597">Phosphoprotein</keyword>
<name>A0A7G5XGF4_9BACT</name>
<dbReference type="InterPro" id="IPR005467">
    <property type="entry name" value="His_kinase_dom"/>
</dbReference>
<dbReference type="FunFam" id="2.60.40.10:FF:000791">
    <property type="entry name" value="Two-component system sensor histidine kinase/response regulator"/>
    <property type="match status" value="1"/>
</dbReference>
<feature type="transmembrane region" description="Helical" evidence="4">
    <location>
        <begin position="809"/>
        <end position="827"/>
    </location>
</feature>
<dbReference type="Gene3D" id="2.130.10.10">
    <property type="entry name" value="YVTN repeat-like/Quinoprotein amine dehydrogenase"/>
    <property type="match status" value="2"/>
</dbReference>
<evidence type="ECO:0000256" key="3">
    <source>
        <dbReference type="ARBA" id="ARBA00022553"/>
    </source>
</evidence>
<dbReference type="AlphaFoldDB" id="A0A7G5XGF4"/>
<evidence type="ECO:0000256" key="5">
    <source>
        <dbReference type="SAM" id="SignalP"/>
    </source>
</evidence>
<evidence type="ECO:0000313" key="7">
    <source>
        <dbReference type="EMBL" id="QNA44557.1"/>
    </source>
</evidence>
<dbReference type="InterPro" id="IPR015943">
    <property type="entry name" value="WD40/YVTN_repeat-like_dom_sf"/>
</dbReference>
<dbReference type="PANTHER" id="PTHR43547:SF2">
    <property type="entry name" value="HYBRID SIGNAL TRANSDUCTION HISTIDINE KINASE C"/>
    <property type="match status" value="1"/>
</dbReference>
<evidence type="ECO:0000256" key="1">
    <source>
        <dbReference type="ARBA" id="ARBA00000085"/>
    </source>
</evidence>
<dbReference type="SUPFAM" id="SSF50965">
    <property type="entry name" value="Galactose oxidase, central domain"/>
    <property type="match status" value="1"/>
</dbReference>
<dbReference type="InterPro" id="IPR011047">
    <property type="entry name" value="Quinoprotein_ADH-like_sf"/>
</dbReference>
<keyword evidence="8" id="KW-1185">Reference proteome</keyword>
<dbReference type="EC" id="2.7.13.3" evidence="2"/>
<dbReference type="PRINTS" id="PR00344">
    <property type="entry name" value="BCTRLSENSOR"/>
</dbReference>
<dbReference type="GO" id="GO:0000155">
    <property type="term" value="F:phosphorelay sensor kinase activity"/>
    <property type="evidence" value="ECO:0007669"/>
    <property type="project" value="InterPro"/>
</dbReference>
<keyword evidence="4" id="KW-1133">Transmembrane helix</keyword>
<reference evidence="8" key="1">
    <citation type="submission" date="2020-08" db="EMBL/GenBank/DDBJ databases">
        <title>Lacibacter sp. S13-6-6 genome sequencing.</title>
        <authorList>
            <person name="Jin L."/>
        </authorList>
    </citation>
    <scope>NUCLEOTIDE SEQUENCE [LARGE SCALE GENOMIC DNA]</scope>
    <source>
        <strain evidence="8">S13-6-6</strain>
    </source>
</reference>
<feature type="domain" description="Histidine kinase" evidence="6">
    <location>
        <begin position="882"/>
        <end position="1118"/>
    </location>
</feature>
<evidence type="ECO:0000256" key="4">
    <source>
        <dbReference type="SAM" id="Phobius"/>
    </source>
</evidence>
<dbReference type="RefSeq" id="WP_182802860.1">
    <property type="nucleotide sequence ID" value="NZ_CP060007.1"/>
</dbReference>
<dbReference type="InterPro" id="IPR003661">
    <property type="entry name" value="HisK_dim/P_dom"/>
</dbReference>
<dbReference type="Gene3D" id="3.30.565.10">
    <property type="entry name" value="Histidine kinase-like ATPase, C-terminal domain"/>
    <property type="match status" value="1"/>
</dbReference>